<dbReference type="KEGG" id="euz:DVS28_a0358"/>
<evidence type="ECO:0000313" key="2">
    <source>
        <dbReference type="Proteomes" id="UP000264006"/>
    </source>
</evidence>
<dbReference type="Proteomes" id="UP000264006">
    <property type="component" value="Chromosome"/>
</dbReference>
<organism evidence="1 2">
    <name type="scientific">Euzebya pacifica</name>
    <dbReference type="NCBI Taxonomy" id="1608957"/>
    <lineage>
        <taxon>Bacteria</taxon>
        <taxon>Bacillati</taxon>
        <taxon>Actinomycetota</taxon>
        <taxon>Nitriliruptoria</taxon>
        <taxon>Euzebyales</taxon>
    </lineage>
</organism>
<reference evidence="1 2" key="1">
    <citation type="submission" date="2018-09" db="EMBL/GenBank/DDBJ databases">
        <title>Complete genome sequence of Euzebya sp. DY32-46 isolated from seawater of Pacific Ocean.</title>
        <authorList>
            <person name="Xu L."/>
            <person name="Wu Y.-H."/>
            <person name="Xu X.-W."/>
        </authorList>
    </citation>
    <scope>NUCLEOTIDE SEQUENCE [LARGE SCALE GENOMIC DNA]</scope>
    <source>
        <strain evidence="1 2">DY32-46</strain>
    </source>
</reference>
<dbReference type="AlphaFoldDB" id="A0A346XS68"/>
<sequence length="196" mass="20871">MERAIREALTRRIGAVLQGRPPGWAQVPTSVAALPPGWRMWRADPTSGCSTAIVLVVHDHADIIQLEARWSRLGPDGLLAPAPRWPGEDLLDGDAAAVRAQVVDPTLEGEHDLAAGSWSAAERQQIITRAMAAPSLEEWLAANPDEAAIVAPAPLMTLDDAGPAIDRAVGWATGVLDEVLLPYLDRVRVQPGGRPG</sequence>
<dbReference type="RefSeq" id="WP_164709811.1">
    <property type="nucleotide sequence ID" value="NZ_CP031165.1"/>
</dbReference>
<evidence type="ECO:0000313" key="1">
    <source>
        <dbReference type="EMBL" id="AXV05065.1"/>
    </source>
</evidence>
<dbReference type="EMBL" id="CP031165">
    <property type="protein sequence ID" value="AXV05065.1"/>
    <property type="molecule type" value="Genomic_DNA"/>
</dbReference>
<protein>
    <submittedName>
        <fullName evidence="1">Uncharacterized protein</fullName>
    </submittedName>
</protein>
<accession>A0A346XS68</accession>
<proteinExistence type="predicted"/>
<name>A0A346XS68_9ACTN</name>
<gene>
    <name evidence="1" type="ORF">DVS28_a0358</name>
</gene>
<keyword evidence="2" id="KW-1185">Reference proteome</keyword>